<dbReference type="Gene3D" id="3.20.20.450">
    <property type="entry name" value="EAL domain"/>
    <property type="match status" value="1"/>
</dbReference>
<dbReference type="GO" id="GO:0007165">
    <property type="term" value="P:signal transduction"/>
    <property type="evidence" value="ECO:0007669"/>
    <property type="project" value="InterPro"/>
</dbReference>
<dbReference type="SMART" id="SM00052">
    <property type="entry name" value="EAL"/>
    <property type="match status" value="1"/>
</dbReference>
<dbReference type="NCBIfam" id="NF008807">
    <property type="entry name" value="PRK11829.1"/>
    <property type="match status" value="1"/>
</dbReference>
<feature type="transmembrane region" description="Helical" evidence="1">
    <location>
        <begin position="12"/>
        <end position="32"/>
    </location>
</feature>
<reference evidence="5 6" key="1">
    <citation type="submission" date="2019-05" db="EMBL/GenBank/DDBJ databases">
        <title>Complete genome sequence of Izhakiella calystegiae KSNA2, an endophyte isolated from beach morning glory (Calystegia soldanella).</title>
        <authorList>
            <person name="Jiang L."/>
            <person name="Jeong J.C."/>
            <person name="Kim C.Y."/>
            <person name="Kim D.H."/>
            <person name="Kim S.W."/>
            <person name="Lee j."/>
        </authorList>
    </citation>
    <scope>NUCLEOTIDE SEQUENCE [LARGE SCALE GENOMIC DNA]</scope>
    <source>
        <strain evidence="5 6">KSNA2</strain>
    </source>
</reference>
<dbReference type="InterPro" id="IPR029787">
    <property type="entry name" value="Nucleotide_cyclase"/>
</dbReference>
<dbReference type="Pfam" id="PF00990">
    <property type="entry name" value="GGDEF"/>
    <property type="match status" value="1"/>
</dbReference>
<dbReference type="Pfam" id="PF17154">
    <property type="entry name" value="GAPES3"/>
    <property type="match status" value="1"/>
</dbReference>
<dbReference type="PANTHER" id="PTHR33121">
    <property type="entry name" value="CYCLIC DI-GMP PHOSPHODIESTERASE PDEF"/>
    <property type="match status" value="1"/>
</dbReference>
<dbReference type="AlphaFoldDB" id="A0A4V1G7A1"/>
<dbReference type="PANTHER" id="PTHR33121:SF77">
    <property type="entry name" value="CYCLIC DI-GMP PHOSPHODIESTERASE PDEK-RELATED"/>
    <property type="match status" value="1"/>
</dbReference>
<dbReference type="InterPro" id="IPR033419">
    <property type="entry name" value="GAPES3"/>
</dbReference>
<accession>A0A4V1G7A1</accession>
<dbReference type="SUPFAM" id="SSF141868">
    <property type="entry name" value="EAL domain-like"/>
    <property type="match status" value="1"/>
</dbReference>
<dbReference type="InterPro" id="IPR001633">
    <property type="entry name" value="EAL_dom"/>
</dbReference>
<evidence type="ECO:0000259" key="4">
    <source>
        <dbReference type="PROSITE" id="PS50887"/>
    </source>
</evidence>
<dbReference type="OrthoDB" id="9804951at2"/>
<dbReference type="PROSITE" id="PS50885">
    <property type="entry name" value="HAMP"/>
    <property type="match status" value="1"/>
</dbReference>
<dbReference type="InterPro" id="IPR050706">
    <property type="entry name" value="Cyclic-di-GMP_PDE-like"/>
</dbReference>
<dbReference type="PROSITE" id="PS50887">
    <property type="entry name" value="GGDEF"/>
    <property type="match status" value="1"/>
</dbReference>
<dbReference type="Gene3D" id="6.10.340.10">
    <property type="match status" value="1"/>
</dbReference>
<evidence type="ECO:0000313" key="6">
    <source>
        <dbReference type="Proteomes" id="UP000302163"/>
    </source>
</evidence>
<dbReference type="SMART" id="SM00267">
    <property type="entry name" value="GGDEF"/>
    <property type="match status" value="1"/>
</dbReference>
<dbReference type="InterPro" id="IPR035919">
    <property type="entry name" value="EAL_sf"/>
</dbReference>
<dbReference type="Proteomes" id="UP000302163">
    <property type="component" value="Chromosome"/>
</dbReference>
<dbReference type="InterPro" id="IPR003660">
    <property type="entry name" value="HAMP_dom"/>
</dbReference>
<keyword evidence="6" id="KW-1185">Reference proteome</keyword>
<dbReference type="CDD" id="cd01948">
    <property type="entry name" value="EAL"/>
    <property type="match status" value="1"/>
</dbReference>
<feature type="domain" description="EAL" evidence="2">
    <location>
        <begin position="408"/>
        <end position="661"/>
    </location>
</feature>
<dbReference type="EMBL" id="CP040428">
    <property type="protein sequence ID" value="QCT18927.1"/>
    <property type="molecule type" value="Genomic_DNA"/>
</dbReference>
<dbReference type="GO" id="GO:0071111">
    <property type="term" value="F:cyclic-guanylate-specific phosphodiesterase activity"/>
    <property type="evidence" value="ECO:0007669"/>
    <property type="project" value="InterPro"/>
</dbReference>
<organism evidence="5 6">
    <name type="scientific">Jejubacter calystegiae</name>
    <dbReference type="NCBI Taxonomy" id="2579935"/>
    <lineage>
        <taxon>Bacteria</taxon>
        <taxon>Pseudomonadati</taxon>
        <taxon>Pseudomonadota</taxon>
        <taxon>Gammaproteobacteria</taxon>
        <taxon>Enterobacterales</taxon>
        <taxon>Enterobacteriaceae</taxon>
        <taxon>Jejubacter</taxon>
    </lineage>
</organism>
<keyword evidence="1" id="KW-0812">Transmembrane</keyword>
<proteinExistence type="predicted"/>
<dbReference type="SUPFAM" id="SSF55073">
    <property type="entry name" value="Nucleotide cyclase"/>
    <property type="match status" value="1"/>
</dbReference>
<feature type="domain" description="HAMP" evidence="3">
    <location>
        <begin position="180"/>
        <end position="236"/>
    </location>
</feature>
<feature type="transmembrane region" description="Helical" evidence="1">
    <location>
        <begin position="151"/>
        <end position="178"/>
    </location>
</feature>
<keyword evidence="1" id="KW-1133">Transmembrane helix</keyword>
<dbReference type="InterPro" id="IPR043128">
    <property type="entry name" value="Rev_trsase/Diguanyl_cyclase"/>
</dbReference>
<dbReference type="KEGG" id="izh:FEM41_04305"/>
<sequence>MRVRRSLTIKQMAMVAVVAVAFIFVFAVIQLFHFVQQSRYTTAAQMESIAHSVRNPLSSAILRADIPQAEEILKDIQPVGVISRADVVLPNQFQALRVSFAPERSVPMLISRLFELPVQISLPLYSLERPANPQPLAYLVLQADSWRMYKFIISTLSTLITTWLLLALVLTVAITWCINRLIVHPLRDIARELDGLSPGEAAEHQLTLSRLHNDDEIGMLVRSYNRNQQQVRRAQEEMSQLATHIPVTGLPNKALLLALLRGQEEQSIAPLLMISCETLQEAAEALNEQQREILLLSMVARIQAELGPSMVLAQISHFDFAILANGISESWQAASLAKRLLTALNEKLPVQKIPLYPAASIGIAIWAPGVNGEQHYQRMVSAVYSARRLGKNQIQFFDPQQLAVAQQRMTEQHDILQSLENGEFALWLQPQVDLASGEVVSAEALLRQRQPDGDFALPEGLIERIERCGMMARVGDWILEESCRLLAEWQSQGVTLTLSVNVSALQLLNDDLRHRFMALLTRWRIHPGSLILEVTESQRIDNPQKVHDILRPLRSLGVRIAIDDFGMGYASLHQLQQIKGLPVDILKIDKSFIDALPEDDSMVAVILSLAKHLNMKVVAEGVETPAQRDWLRQAGADIGQGFLFDKALPPHRFMALYCEPARQLPKSP</sequence>
<gene>
    <name evidence="5" type="primary">hmsP</name>
    <name evidence="5" type="ORF">FEM41_04305</name>
</gene>
<dbReference type="Pfam" id="PF00563">
    <property type="entry name" value="EAL"/>
    <property type="match status" value="1"/>
</dbReference>
<evidence type="ECO:0000313" key="5">
    <source>
        <dbReference type="EMBL" id="QCT18927.1"/>
    </source>
</evidence>
<dbReference type="PROSITE" id="PS50883">
    <property type="entry name" value="EAL"/>
    <property type="match status" value="1"/>
</dbReference>
<dbReference type="GO" id="GO:0016020">
    <property type="term" value="C:membrane"/>
    <property type="evidence" value="ECO:0007669"/>
    <property type="project" value="InterPro"/>
</dbReference>
<keyword evidence="1" id="KW-0472">Membrane</keyword>
<name>A0A4V1G7A1_9ENTR</name>
<evidence type="ECO:0000259" key="3">
    <source>
        <dbReference type="PROSITE" id="PS50885"/>
    </source>
</evidence>
<dbReference type="Gene3D" id="3.30.70.270">
    <property type="match status" value="1"/>
</dbReference>
<feature type="domain" description="GGDEF" evidence="4">
    <location>
        <begin position="267"/>
        <end position="399"/>
    </location>
</feature>
<protein>
    <submittedName>
        <fullName evidence="5">Biofilm formation regulator HmsP</fullName>
    </submittedName>
</protein>
<evidence type="ECO:0000259" key="2">
    <source>
        <dbReference type="PROSITE" id="PS50883"/>
    </source>
</evidence>
<dbReference type="RefSeq" id="WP_138094789.1">
    <property type="nucleotide sequence ID" value="NZ_CP040428.1"/>
</dbReference>
<evidence type="ECO:0000256" key="1">
    <source>
        <dbReference type="SAM" id="Phobius"/>
    </source>
</evidence>
<dbReference type="InterPro" id="IPR000160">
    <property type="entry name" value="GGDEF_dom"/>
</dbReference>